<accession>A0A1J5R7B3</accession>
<proteinExistence type="predicted"/>
<evidence type="ECO:0000313" key="2">
    <source>
        <dbReference type="EMBL" id="OIQ91274.1"/>
    </source>
</evidence>
<sequence>MSDTAVKLAELLCARLCHDLAGPVGAVATGAELLEDEGDGMSGMAAEALALLAGSAAAAGARLRFLRLALGAATGPQPMGPLKDVAAAFLAGSGAADSIRLDWAIPAKATWDGGKVKILFNLLLLARDCLPRGGAIVAAEAADGGLSLRAEGPGARPGDQAAALNAASPEGLSPREIQGYYTGLLLAAAKMTIEISAAMESVAFRAGCVILG</sequence>
<dbReference type="Pfam" id="PF10090">
    <property type="entry name" value="HPTransfase"/>
    <property type="match status" value="1"/>
</dbReference>
<organism evidence="2">
    <name type="scientific">mine drainage metagenome</name>
    <dbReference type="NCBI Taxonomy" id="410659"/>
    <lineage>
        <taxon>unclassified sequences</taxon>
        <taxon>metagenomes</taxon>
        <taxon>ecological metagenomes</taxon>
    </lineage>
</organism>
<dbReference type="EMBL" id="MLJW01000264">
    <property type="protein sequence ID" value="OIQ91274.1"/>
    <property type="molecule type" value="Genomic_DNA"/>
</dbReference>
<dbReference type="AlphaFoldDB" id="A0A1J5R7B3"/>
<name>A0A1J5R7B3_9ZZZZ</name>
<evidence type="ECO:0000259" key="1">
    <source>
        <dbReference type="Pfam" id="PF10090"/>
    </source>
</evidence>
<comment type="caution">
    <text evidence="2">The sequence shown here is derived from an EMBL/GenBank/DDBJ whole genome shotgun (WGS) entry which is preliminary data.</text>
</comment>
<feature type="domain" description="Histidine phosphotransferase ChpT C-terminal" evidence="1">
    <location>
        <begin position="91"/>
        <end position="198"/>
    </location>
</feature>
<dbReference type="InterPro" id="IPR018762">
    <property type="entry name" value="ChpT_C"/>
</dbReference>
<reference evidence="2" key="1">
    <citation type="submission" date="2016-10" db="EMBL/GenBank/DDBJ databases">
        <title>Sequence of Gallionella enrichment culture.</title>
        <authorList>
            <person name="Poehlein A."/>
            <person name="Muehling M."/>
            <person name="Daniel R."/>
        </authorList>
    </citation>
    <scope>NUCLEOTIDE SEQUENCE</scope>
</reference>
<dbReference type="Gene3D" id="3.30.565.10">
    <property type="entry name" value="Histidine kinase-like ATPase, C-terminal domain"/>
    <property type="match status" value="1"/>
</dbReference>
<gene>
    <name evidence="2" type="ORF">GALL_268080</name>
</gene>
<dbReference type="Gene3D" id="1.10.287.130">
    <property type="match status" value="1"/>
</dbReference>
<dbReference type="InterPro" id="IPR036890">
    <property type="entry name" value="HATPase_C_sf"/>
</dbReference>
<protein>
    <recommendedName>
        <fullName evidence="1">Histidine phosphotransferase ChpT C-terminal domain-containing protein</fullName>
    </recommendedName>
</protein>